<keyword evidence="1" id="KW-0479">Metal-binding</keyword>
<dbReference type="EC" id="1.1.-.-" evidence="5"/>
<proteinExistence type="predicted"/>
<dbReference type="GO" id="GO:0046872">
    <property type="term" value="F:metal ion binding"/>
    <property type="evidence" value="ECO:0007669"/>
    <property type="project" value="UniProtKB-KW"/>
</dbReference>
<comment type="caution">
    <text evidence="5">The sequence shown here is derived from an EMBL/GenBank/DDBJ whole genome shotgun (WGS) entry which is preliminary data.</text>
</comment>
<dbReference type="PANTHER" id="PTHR42827">
    <property type="entry name" value="IRON-SULFUR CLUSTER-BINDING PROTEIN-RELATED"/>
    <property type="match status" value="1"/>
</dbReference>
<feature type="domain" description="4Fe-4S ferredoxin-type" evidence="4">
    <location>
        <begin position="152"/>
        <end position="182"/>
    </location>
</feature>
<dbReference type="PANTHER" id="PTHR42827:SF1">
    <property type="entry name" value="IRON-SULFUR CLUSTER-BINDING PROTEIN"/>
    <property type="match status" value="1"/>
</dbReference>
<evidence type="ECO:0000313" key="5">
    <source>
        <dbReference type="EMBL" id="OQA60714.1"/>
    </source>
</evidence>
<dbReference type="AlphaFoldDB" id="A0A1V5T269"/>
<dbReference type="PROSITE" id="PS51379">
    <property type="entry name" value="4FE4S_FER_2"/>
    <property type="match status" value="1"/>
</dbReference>
<dbReference type="InterPro" id="IPR017900">
    <property type="entry name" value="4Fe4S_Fe_S_CS"/>
</dbReference>
<evidence type="ECO:0000256" key="1">
    <source>
        <dbReference type="ARBA" id="ARBA00022723"/>
    </source>
</evidence>
<organism evidence="5">
    <name type="scientific">Candidatus Atribacter allofermentans</name>
    <dbReference type="NCBI Taxonomy" id="1852833"/>
    <lineage>
        <taxon>Bacteria</taxon>
        <taxon>Pseudomonadati</taxon>
        <taxon>Atribacterota</taxon>
        <taxon>Atribacteria</taxon>
        <taxon>Atribacterales</taxon>
        <taxon>Atribacteraceae</taxon>
        <taxon>Atribacter</taxon>
    </lineage>
</organism>
<evidence type="ECO:0000256" key="3">
    <source>
        <dbReference type="ARBA" id="ARBA00023014"/>
    </source>
</evidence>
<keyword evidence="3" id="KW-0411">Iron-sulfur</keyword>
<evidence type="ECO:0000259" key="4">
    <source>
        <dbReference type="PROSITE" id="PS51379"/>
    </source>
</evidence>
<dbReference type="PROSITE" id="PS00198">
    <property type="entry name" value="4FE4S_FER_1"/>
    <property type="match status" value="1"/>
</dbReference>
<protein>
    <submittedName>
        <fullName evidence="5">Epoxyqueuosine reductase</fullName>
        <ecNumber evidence="5">1.1.-.-</ecNumber>
    </submittedName>
</protein>
<dbReference type="InterPro" id="IPR017896">
    <property type="entry name" value="4Fe4S_Fe-S-bd"/>
</dbReference>
<dbReference type="EMBL" id="MWBQ01000034">
    <property type="protein sequence ID" value="OQA60714.1"/>
    <property type="molecule type" value="Genomic_DNA"/>
</dbReference>
<dbReference type="GO" id="GO:0051536">
    <property type="term" value="F:iron-sulfur cluster binding"/>
    <property type="evidence" value="ECO:0007669"/>
    <property type="project" value="UniProtKB-KW"/>
</dbReference>
<reference evidence="5" key="1">
    <citation type="submission" date="2017-02" db="EMBL/GenBank/DDBJ databases">
        <title>Delving into the versatile metabolic prowess of the omnipresent phylum Bacteroidetes.</title>
        <authorList>
            <person name="Nobu M.K."/>
            <person name="Mei R."/>
            <person name="Narihiro T."/>
            <person name="Kuroda K."/>
            <person name="Liu W.-T."/>
        </authorList>
    </citation>
    <scope>NUCLEOTIDE SEQUENCE</scope>
    <source>
        <strain evidence="5">ADurb.Bin276</strain>
    </source>
</reference>
<keyword evidence="2" id="KW-0408">Iron</keyword>
<dbReference type="Pfam" id="PF13484">
    <property type="entry name" value="Fer4_16"/>
    <property type="match status" value="1"/>
</dbReference>
<gene>
    <name evidence="5" type="primary">queG</name>
    <name evidence="5" type="ORF">BWY41_00555</name>
</gene>
<evidence type="ECO:0000256" key="2">
    <source>
        <dbReference type="ARBA" id="ARBA00023004"/>
    </source>
</evidence>
<sequence length="236" mass="25732">MESYGDKITQSLLEEGASLVGFANLSGLSPDITKSFPYAISISIALNPAIIAKINQGPTADYFEEYKRVNLFLSDLGKFAALILVNLGFKAFPIEPTTEHFDLNTLSTFLPHKTIATRAGLGWIGKSALLTTKQYGSAIRLTSVLTDCPLPTAKPINQSKCGDCRLCVESCPGHAPLGNNWDINHPRESFFNAFTCRETAIKLSQPVGIEGTVCGICIVSCPWTQHYLMRQKPKSC</sequence>
<dbReference type="GO" id="GO:0016491">
    <property type="term" value="F:oxidoreductase activity"/>
    <property type="evidence" value="ECO:0007669"/>
    <property type="project" value="UniProtKB-KW"/>
</dbReference>
<dbReference type="SUPFAM" id="SSF54862">
    <property type="entry name" value="4Fe-4S ferredoxins"/>
    <property type="match status" value="1"/>
</dbReference>
<accession>A0A1V5T269</accession>
<name>A0A1V5T269_9BACT</name>
<dbReference type="Proteomes" id="UP000485569">
    <property type="component" value="Unassembled WGS sequence"/>
</dbReference>
<keyword evidence="5" id="KW-0560">Oxidoreductase</keyword>